<dbReference type="Pfam" id="PF13715">
    <property type="entry name" value="CarbopepD_reg_2"/>
    <property type="match status" value="1"/>
</dbReference>
<protein>
    <submittedName>
        <fullName evidence="12">Iron complex outermembrane recepter protein</fullName>
    </submittedName>
</protein>
<feature type="domain" description="TonB-dependent receptor-like beta-barrel" evidence="10">
    <location>
        <begin position="442"/>
        <end position="933"/>
    </location>
</feature>
<name>A0A1T5MLN6_9BACT</name>
<proteinExistence type="inferred from homology"/>
<dbReference type="Pfam" id="PF00593">
    <property type="entry name" value="TonB_dep_Rec_b-barrel"/>
    <property type="match status" value="1"/>
</dbReference>
<dbReference type="EMBL" id="FUZU01000005">
    <property type="protein sequence ID" value="SKC88769.1"/>
    <property type="molecule type" value="Genomic_DNA"/>
</dbReference>
<keyword evidence="6 8" id="KW-0472">Membrane</keyword>
<keyword evidence="13" id="KW-1185">Reference proteome</keyword>
<comment type="similarity">
    <text evidence="8 9">Belongs to the TonB-dependent receptor family.</text>
</comment>
<evidence type="ECO:0000313" key="13">
    <source>
        <dbReference type="Proteomes" id="UP000190961"/>
    </source>
</evidence>
<dbReference type="STRING" id="688867.SAMN05660236_5687"/>
<dbReference type="InterPro" id="IPR039426">
    <property type="entry name" value="TonB-dep_rcpt-like"/>
</dbReference>
<evidence type="ECO:0000259" key="10">
    <source>
        <dbReference type="Pfam" id="PF00593"/>
    </source>
</evidence>
<evidence type="ECO:0000313" key="12">
    <source>
        <dbReference type="EMBL" id="SKC88769.1"/>
    </source>
</evidence>
<keyword evidence="5 9" id="KW-0798">TonB box</keyword>
<keyword evidence="7 8" id="KW-0998">Cell outer membrane</keyword>
<dbReference type="PANTHER" id="PTHR47234:SF3">
    <property type="entry name" value="SECRETIN_TONB SHORT N-TERMINAL DOMAIN-CONTAINING PROTEIN"/>
    <property type="match status" value="1"/>
</dbReference>
<dbReference type="InterPro" id="IPR000531">
    <property type="entry name" value="Beta-barrel_TonB"/>
</dbReference>
<comment type="subcellular location">
    <subcellularLocation>
        <location evidence="1 8">Cell outer membrane</location>
        <topology evidence="1 8">Multi-pass membrane protein</topology>
    </subcellularLocation>
</comment>
<accession>A0A1T5MLN6</accession>
<evidence type="ECO:0000256" key="9">
    <source>
        <dbReference type="RuleBase" id="RU003357"/>
    </source>
</evidence>
<keyword evidence="3 8" id="KW-1134">Transmembrane beta strand</keyword>
<evidence type="ECO:0000256" key="8">
    <source>
        <dbReference type="PROSITE-ProRule" id="PRU01360"/>
    </source>
</evidence>
<dbReference type="Proteomes" id="UP000190961">
    <property type="component" value="Unassembled WGS sequence"/>
</dbReference>
<dbReference type="PROSITE" id="PS52016">
    <property type="entry name" value="TONB_DEPENDENT_REC_3"/>
    <property type="match status" value="1"/>
</dbReference>
<dbReference type="GO" id="GO:0009279">
    <property type="term" value="C:cell outer membrane"/>
    <property type="evidence" value="ECO:0007669"/>
    <property type="project" value="UniProtKB-SubCell"/>
</dbReference>
<dbReference type="InterPro" id="IPR012910">
    <property type="entry name" value="Plug_dom"/>
</dbReference>
<dbReference type="Gene3D" id="2.40.170.20">
    <property type="entry name" value="TonB-dependent receptor, beta-barrel domain"/>
    <property type="match status" value="1"/>
</dbReference>
<dbReference type="SUPFAM" id="SSF56935">
    <property type="entry name" value="Porins"/>
    <property type="match status" value="1"/>
</dbReference>
<evidence type="ECO:0000256" key="2">
    <source>
        <dbReference type="ARBA" id="ARBA00022448"/>
    </source>
</evidence>
<evidence type="ECO:0000256" key="5">
    <source>
        <dbReference type="ARBA" id="ARBA00023077"/>
    </source>
</evidence>
<evidence type="ECO:0000256" key="6">
    <source>
        <dbReference type="ARBA" id="ARBA00023136"/>
    </source>
</evidence>
<evidence type="ECO:0000256" key="4">
    <source>
        <dbReference type="ARBA" id="ARBA00022692"/>
    </source>
</evidence>
<dbReference type="InterPro" id="IPR036942">
    <property type="entry name" value="Beta-barrel_TonB_sf"/>
</dbReference>
<organism evidence="12 13">
    <name type="scientific">Ohtaekwangia koreensis</name>
    <dbReference type="NCBI Taxonomy" id="688867"/>
    <lineage>
        <taxon>Bacteria</taxon>
        <taxon>Pseudomonadati</taxon>
        <taxon>Bacteroidota</taxon>
        <taxon>Cytophagia</taxon>
        <taxon>Cytophagales</taxon>
        <taxon>Fulvivirgaceae</taxon>
        <taxon>Ohtaekwangia</taxon>
    </lineage>
</organism>
<evidence type="ECO:0000259" key="11">
    <source>
        <dbReference type="Pfam" id="PF07715"/>
    </source>
</evidence>
<dbReference type="InterPro" id="IPR008969">
    <property type="entry name" value="CarboxyPept-like_regulatory"/>
</dbReference>
<gene>
    <name evidence="12" type="ORF">SAMN05660236_5687</name>
</gene>
<dbReference type="AlphaFoldDB" id="A0A1T5MLN6"/>
<evidence type="ECO:0000256" key="3">
    <source>
        <dbReference type="ARBA" id="ARBA00022452"/>
    </source>
</evidence>
<dbReference type="Gene3D" id="2.60.40.1120">
    <property type="entry name" value="Carboxypeptidase-like, regulatory domain"/>
    <property type="match status" value="1"/>
</dbReference>
<evidence type="ECO:0000256" key="7">
    <source>
        <dbReference type="ARBA" id="ARBA00023237"/>
    </source>
</evidence>
<dbReference type="PANTHER" id="PTHR47234">
    <property type="match status" value="1"/>
</dbReference>
<sequence>MILSTNYVERLFFASDFKYQSLSNTLKSLVKSMFFLLMLVAYSLTATGQATKTISGTVTDNEGTAIPGVTVSAKGGAGVTTDAEGKFTLQIPEAVTYLTFSFVGYATQDVQVPASANITVMLQESASQLDEIVIIGSHASGRTVLETPVPVDIIDLKELYKTTPQISISQILNYVAPSFSSNAQSIQDGTDHIDPASLRGMGVDQVLVLLNGKRLHQTSLVNFQVGPGRGQVGTDLNQIPVSAISKIEILRDGAAAQYGSDAIAGVINIILKETTGVVEVTATTGAYFTGDESLKQQDKNYDGQQFLTTFNYGIPLNDKGGFINFSGSIEDRKRTNRATDYEGSIFRDYNATDGNGNLLYDVTQFSKDATDDNALAYFQANNLTGADITDAELVRRGTTRRDYTMYVGQAQLRDAKGYFNAVLPINENFEFYAFGGIGFRQGRSSGYSRLPSNPSRYLPELYKDGFLPHINSKISDKNFAVGIRGKSGEWNVDFSNIYGSNQFLFIIDQSINFSQLTASQTSFDAGGHAFSQNTTNFDLSRKFDILKGLNIAFGAEHRYENFKIIAGEEASWRNYGLDANNQPTVFLRTPTTDENGDIAVNTAIRPGGSQVFPGFQSAVNQYRNSYAFYGDVELDVTEKWLLGAAIRYENYSDFGGTTNYKAVTRYKLGSNWTARASFNTGFRAPSLHQVYFQTTTTQLVNGTLSEVGIFSNTSKVAQILGLPKLKAEQSQGFTGGVTGTFLDNFSLSLDYFLIKVKDRIVFTDAISGDPNGTPSQQQIYNLLLQANASVAQFFVNAIDTKTQGVDAVLSYTNKIGAGSLKVDLAATFSQTKLDGKVKVPATFTGNENFFFPKSSQTILENISPVQKQNLILTYSLKKWSFFLRNVRFGKVIDPNIYDDDNNYMTFQPKVITDLSIGYNITKGVQVTVGSNNLLDIYPSKVDKVKYPGGYDDGRFRYQNAASQFGYNGRFLFARLNLTL</sequence>
<dbReference type="InterPro" id="IPR037066">
    <property type="entry name" value="Plug_dom_sf"/>
</dbReference>
<keyword evidence="2 8" id="KW-0813">Transport</keyword>
<dbReference type="Pfam" id="PF07715">
    <property type="entry name" value="Plug"/>
    <property type="match status" value="1"/>
</dbReference>
<reference evidence="12 13" key="1">
    <citation type="submission" date="2017-02" db="EMBL/GenBank/DDBJ databases">
        <authorList>
            <person name="Peterson S.W."/>
        </authorList>
    </citation>
    <scope>NUCLEOTIDE SEQUENCE [LARGE SCALE GENOMIC DNA]</scope>
    <source>
        <strain evidence="12 13">DSM 25262</strain>
    </source>
</reference>
<dbReference type="Gene3D" id="2.170.130.10">
    <property type="entry name" value="TonB-dependent receptor, plug domain"/>
    <property type="match status" value="1"/>
</dbReference>
<dbReference type="SUPFAM" id="SSF49464">
    <property type="entry name" value="Carboxypeptidase regulatory domain-like"/>
    <property type="match status" value="1"/>
</dbReference>
<keyword evidence="4 8" id="KW-0812">Transmembrane</keyword>
<evidence type="ECO:0000256" key="1">
    <source>
        <dbReference type="ARBA" id="ARBA00004571"/>
    </source>
</evidence>
<feature type="domain" description="TonB-dependent receptor plug" evidence="11">
    <location>
        <begin position="144"/>
        <end position="266"/>
    </location>
</feature>